<reference evidence="1 2" key="1">
    <citation type="submission" date="2019-02" db="EMBL/GenBank/DDBJ databases">
        <authorList>
            <person name="Lehtovirta-Morley E L."/>
        </authorList>
    </citation>
    <scope>NUCLEOTIDE SEQUENCE [LARGE SCALE GENOMIC DNA]</scope>
    <source>
        <strain evidence="1">NFRAN1</strain>
    </source>
</reference>
<organism evidence="1 2">
    <name type="scientific">Candidatus Nitrosocosmicus franklandianus</name>
    <dbReference type="NCBI Taxonomy" id="1798806"/>
    <lineage>
        <taxon>Archaea</taxon>
        <taxon>Nitrososphaerota</taxon>
        <taxon>Nitrososphaeria</taxon>
        <taxon>Nitrososphaerales</taxon>
        <taxon>Nitrososphaeraceae</taxon>
        <taxon>Candidatus Nitrosocosmicus</taxon>
    </lineage>
</organism>
<dbReference type="RefSeq" id="WP_134482598.1">
    <property type="nucleotide sequence ID" value="NZ_LR216287.1"/>
</dbReference>
<dbReference type="Proteomes" id="UP000294299">
    <property type="component" value="Chromosome NFRAN"/>
</dbReference>
<dbReference type="EMBL" id="LR216287">
    <property type="protein sequence ID" value="VFJ12465.1"/>
    <property type="molecule type" value="Genomic_DNA"/>
</dbReference>
<name>A0A484I479_9ARCH</name>
<dbReference type="KEGG" id="nfn:NFRAN_0144"/>
<evidence type="ECO:0000313" key="2">
    <source>
        <dbReference type="Proteomes" id="UP000294299"/>
    </source>
</evidence>
<accession>A0A484I479</accession>
<evidence type="ECO:0000313" key="1">
    <source>
        <dbReference type="EMBL" id="VFJ12465.1"/>
    </source>
</evidence>
<keyword evidence="2" id="KW-1185">Reference proteome</keyword>
<gene>
    <name evidence="1" type="ORF">NFRAN_0144</name>
</gene>
<sequence>MRNILSRSHMTDNWNVGIKLSEAEIKKLEAIVEDLFESKAVDSKDIQDFLRFTVFIVFDEADKNKESLRKFYKSNLQKYNIYKSKR</sequence>
<protein>
    <submittedName>
        <fullName evidence="1">Uncharacterized protein</fullName>
    </submittedName>
</protein>
<dbReference type="AlphaFoldDB" id="A0A484I479"/>
<dbReference type="GeneID" id="39419733"/>
<dbReference type="OrthoDB" id="12001at2157"/>
<proteinExistence type="predicted"/>